<name>A0A0G2FQB8_9PEZI</name>
<feature type="transmembrane region" description="Helical" evidence="1">
    <location>
        <begin position="241"/>
        <end position="261"/>
    </location>
</feature>
<dbReference type="EMBL" id="LCUC01000127">
    <property type="protein sequence ID" value="KKY36382.1"/>
    <property type="molecule type" value="Genomic_DNA"/>
</dbReference>
<evidence type="ECO:0000313" key="2">
    <source>
        <dbReference type="EMBL" id="KKY36382.1"/>
    </source>
</evidence>
<accession>A0A0G2FQB8</accession>
<reference evidence="2 3" key="1">
    <citation type="submission" date="2015-05" db="EMBL/GenBank/DDBJ databases">
        <title>Distinctive expansion of gene families associated with plant cell wall degradation and secondary metabolism in the genomes of grapevine trunk pathogens.</title>
        <authorList>
            <person name="Lawrence D.P."/>
            <person name="Travadon R."/>
            <person name="Rolshausen P.E."/>
            <person name="Baumgartner K."/>
        </authorList>
    </citation>
    <scope>NUCLEOTIDE SEQUENCE [LARGE SCALE GENOMIC DNA]</scope>
    <source>
        <strain evidence="2">DA912</strain>
    </source>
</reference>
<gene>
    <name evidence="2" type="ORF">UCDDA912_g03622</name>
</gene>
<keyword evidence="1" id="KW-0812">Transmembrane</keyword>
<sequence length="310" mass="35183">MQFFDFFERSIGSVIEKATHSLHEFKMGLNSEHAHPDELALLGGEPTDDDLNISTEIDLLVEIEDIQDELHILKVVLRDQKRTLRQLDDILLQGRKKSGLGHHDDDIHSMIDTRCIDHHMARIVEMEKLAEKAHKSLYHLIDLKQKQANFSEAISARMLARATAKNTEQQIKQSEELISWKPKRKTILGQAQPMARVQNRAPAEYSLTHQQLPLSFMAAFFAINVDVFPVNEDGKLEFGYILKYMLSISLTLAIPFVLLALRINDVKQATHGAHRGLRRALVSPRLVPLMGYITLGLLVVVIPSVRSVSY</sequence>
<reference evidence="2 3" key="2">
    <citation type="submission" date="2015-05" db="EMBL/GenBank/DDBJ databases">
        <authorList>
            <person name="Morales-Cruz A."/>
            <person name="Amrine K.C."/>
            <person name="Cantu D."/>
        </authorList>
    </citation>
    <scope>NUCLEOTIDE SEQUENCE [LARGE SCALE GENOMIC DNA]</scope>
    <source>
        <strain evidence="2">DA912</strain>
    </source>
</reference>
<dbReference type="Proteomes" id="UP000034680">
    <property type="component" value="Unassembled WGS sequence"/>
</dbReference>
<evidence type="ECO:0000313" key="3">
    <source>
        <dbReference type="Proteomes" id="UP000034680"/>
    </source>
</evidence>
<feature type="transmembrane region" description="Helical" evidence="1">
    <location>
        <begin position="282"/>
        <end position="305"/>
    </location>
</feature>
<protein>
    <submittedName>
        <fullName evidence="2">Putative ankyrin repeat protein</fullName>
    </submittedName>
</protein>
<organism evidence="2 3">
    <name type="scientific">Diaporthe ampelina</name>
    <dbReference type="NCBI Taxonomy" id="1214573"/>
    <lineage>
        <taxon>Eukaryota</taxon>
        <taxon>Fungi</taxon>
        <taxon>Dikarya</taxon>
        <taxon>Ascomycota</taxon>
        <taxon>Pezizomycotina</taxon>
        <taxon>Sordariomycetes</taxon>
        <taxon>Sordariomycetidae</taxon>
        <taxon>Diaporthales</taxon>
        <taxon>Diaporthaceae</taxon>
        <taxon>Diaporthe</taxon>
    </lineage>
</organism>
<keyword evidence="1" id="KW-0472">Membrane</keyword>
<dbReference type="AlphaFoldDB" id="A0A0G2FQB8"/>
<dbReference type="OrthoDB" id="5242305at2759"/>
<keyword evidence="3" id="KW-1185">Reference proteome</keyword>
<evidence type="ECO:0000256" key="1">
    <source>
        <dbReference type="SAM" id="Phobius"/>
    </source>
</evidence>
<proteinExistence type="predicted"/>
<comment type="caution">
    <text evidence="2">The sequence shown here is derived from an EMBL/GenBank/DDBJ whole genome shotgun (WGS) entry which is preliminary data.</text>
</comment>
<keyword evidence="1" id="KW-1133">Transmembrane helix</keyword>